<dbReference type="CDD" id="cd06260">
    <property type="entry name" value="DUF820-like"/>
    <property type="match status" value="1"/>
</dbReference>
<proteinExistence type="predicted"/>
<dbReference type="RefSeq" id="WP_098061278.1">
    <property type="nucleotide sequence ID" value="NZ_PDEP01000002.1"/>
</dbReference>
<reference evidence="2 3" key="1">
    <citation type="submission" date="2017-10" db="EMBL/GenBank/DDBJ databases">
        <title>Draft genome of Longimonas halophila.</title>
        <authorList>
            <person name="Goh K.M."/>
            <person name="Shamsir M.S."/>
            <person name="Lim S.W."/>
        </authorList>
    </citation>
    <scope>NUCLEOTIDE SEQUENCE [LARGE SCALE GENOMIC DNA]</scope>
    <source>
        <strain evidence="2 3">KCTC 42399</strain>
    </source>
</reference>
<protein>
    <recommendedName>
        <fullName evidence="1">Putative restriction endonuclease domain-containing protein</fullName>
    </recommendedName>
</protein>
<gene>
    <name evidence="2" type="ORF">CRI93_03810</name>
</gene>
<comment type="caution">
    <text evidence="2">The sequence shown here is derived from an EMBL/GenBank/DDBJ whole genome shotgun (WGS) entry which is preliminary data.</text>
</comment>
<name>A0A2H3P3P1_9BACT</name>
<evidence type="ECO:0000259" key="1">
    <source>
        <dbReference type="Pfam" id="PF05685"/>
    </source>
</evidence>
<dbReference type="InterPro" id="IPR012296">
    <property type="entry name" value="Nuclease_put_TT1808"/>
</dbReference>
<dbReference type="Gene3D" id="3.90.1570.10">
    <property type="entry name" value="tt1808, chain A"/>
    <property type="match status" value="1"/>
</dbReference>
<keyword evidence="3" id="KW-1185">Reference proteome</keyword>
<feature type="domain" description="Putative restriction endonuclease" evidence="1">
    <location>
        <begin position="19"/>
        <end position="141"/>
    </location>
</feature>
<dbReference type="InterPro" id="IPR011335">
    <property type="entry name" value="Restrct_endonuc-II-like"/>
</dbReference>
<sequence>MDTQPATAWHRALRDPHLQQLPYKVETNAHNQILLSPHPPWHSTMQVRISDMLRDRLGERGLRAVEFPVETPQGVKVPDVVWLSDERASQLSPDAEASPVMPNLVVEVLSASNTEAEMAEKCVLYFESGATEVWTCAPEGTMTFHTAPEEQAEASTLVPAFPAVVK</sequence>
<evidence type="ECO:0000313" key="3">
    <source>
        <dbReference type="Proteomes" id="UP000221024"/>
    </source>
</evidence>
<dbReference type="SUPFAM" id="SSF52980">
    <property type="entry name" value="Restriction endonuclease-like"/>
    <property type="match status" value="1"/>
</dbReference>
<dbReference type="OrthoDB" id="9808428at2"/>
<dbReference type="PANTHER" id="PTHR34107:SF4">
    <property type="entry name" value="SLL1222 PROTEIN"/>
    <property type="match status" value="1"/>
</dbReference>
<dbReference type="PANTHER" id="PTHR34107">
    <property type="entry name" value="SLL0198 PROTEIN-RELATED"/>
    <property type="match status" value="1"/>
</dbReference>
<dbReference type="InterPro" id="IPR008538">
    <property type="entry name" value="Uma2"/>
</dbReference>
<dbReference type="Proteomes" id="UP000221024">
    <property type="component" value="Unassembled WGS sequence"/>
</dbReference>
<dbReference type="Pfam" id="PF05685">
    <property type="entry name" value="Uma2"/>
    <property type="match status" value="1"/>
</dbReference>
<dbReference type="AlphaFoldDB" id="A0A2H3P3P1"/>
<organism evidence="2 3">
    <name type="scientific">Longimonas halophila</name>
    <dbReference type="NCBI Taxonomy" id="1469170"/>
    <lineage>
        <taxon>Bacteria</taxon>
        <taxon>Pseudomonadati</taxon>
        <taxon>Rhodothermota</taxon>
        <taxon>Rhodothermia</taxon>
        <taxon>Rhodothermales</taxon>
        <taxon>Salisaetaceae</taxon>
        <taxon>Longimonas</taxon>
    </lineage>
</organism>
<accession>A0A2H3P3P1</accession>
<dbReference type="EMBL" id="PDEP01000002">
    <property type="protein sequence ID" value="PEN08882.1"/>
    <property type="molecule type" value="Genomic_DNA"/>
</dbReference>
<evidence type="ECO:0000313" key="2">
    <source>
        <dbReference type="EMBL" id="PEN08882.1"/>
    </source>
</evidence>